<dbReference type="PANTHER" id="PTHR34075">
    <property type="entry name" value="BLR3430 PROTEIN"/>
    <property type="match status" value="1"/>
</dbReference>
<gene>
    <name evidence="3" type="ORF">LMG3431_05898</name>
</gene>
<dbReference type="Pfam" id="PF12172">
    <property type="entry name" value="zf-ChsH2"/>
    <property type="match status" value="1"/>
</dbReference>
<evidence type="ECO:0008006" key="5">
    <source>
        <dbReference type="Google" id="ProtNLM"/>
    </source>
</evidence>
<dbReference type="Proteomes" id="UP000494108">
    <property type="component" value="Unassembled WGS sequence"/>
</dbReference>
<dbReference type="EMBL" id="CADIJX010000014">
    <property type="protein sequence ID" value="CAB3709239.1"/>
    <property type="molecule type" value="Genomic_DNA"/>
</dbReference>
<keyword evidence="4" id="KW-1185">Reference proteome</keyword>
<dbReference type="AlphaFoldDB" id="A0A6S7A223"/>
<dbReference type="InterPro" id="IPR002878">
    <property type="entry name" value="ChsH2_C"/>
</dbReference>
<dbReference type="PANTHER" id="PTHR34075:SF5">
    <property type="entry name" value="BLR3430 PROTEIN"/>
    <property type="match status" value="1"/>
</dbReference>
<evidence type="ECO:0000259" key="1">
    <source>
        <dbReference type="Pfam" id="PF01796"/>
    </source>
</evidence>
<dbReference type="SUPFAM" id="SSF50249">
    <property type="entry name" value="Nucleic acid-binding proteins"/>
    <property type="match status" value="1"/>
</dbReference>
<dbReference type="InterPro" id="IPR022002">
    <property type="entry name" value="ChsH2_Znr"/>
</dbReference>
<dbReference type="InterPro" id="IPR012340">
    <property type="entry name" value="NA-bd_OB-fold"/>
</dbReference>
<evidence type="ECO:0000313" key="3">
    <source>
        <dbReference type="EMBL" id="CAB3709239.1"/>
    </source>
</evidence>
<protein>
    <recommendedName>
        <fullName evidence="5">Zn-ribbon domain-containing OB-fold protein</fullName>
    </recommendedName>
</protein>
<name>A0A6S7A223_9BURK</name>
<dbReference type="Gene3D" id="6.10.30.10">
    <property type="match status" value="1"/>
</dbReference>
<organism evidence="3 4">
    <name type="scientific">Achromobacter pestifer</name>
    <dbReference type="NCBI Taxonomy" id="1353889"/>
    <lineage>
        <taxon>Bacteria</taxon>
        <taxon>Pseudomonadati</taxon>
        <taxon>Pseudomonadota</taxon>
        <taxon>Betaproteobacteria</taxon>
        <taxon>Burkholderiales</taxon>
        <taxon>Alcaligenaceae</taxon>
        <taxon>Achromobacter</taxon>
    </lineage>
</organism>
<sequence length="136" mass="15366">MNSHIERTTYLDDPYALAYPETAPFWAAAEQQRLLLKTCNQCKRAHWYPRIVCPLCASDDTDWKPASGQGSLYAFSIIERADPPYALAYIELDEGPILLSNLVDCDLRALRIGQRVSAVFRQTPDGRSAPYFTIIP</sequence>
<evidence type="ECO:0000313" key="4">
    <source>
        <dbReference type="Proteomes" id="UP000494108"/>
    </source>
</evidence>
<dbReference type="RefSeq" id="WP_246288423.1">
    <property type="nucleotide sequence ID" value="NZ_CADIJX010000014.1"/>
</dbReference>
<accession>A0A6S7A223</accession>
<feature type="domain" description="ChsH2 rubredoxin-like zinc ribbon" evidence="2">
    <location>
        <begin position="26"/>
        <end position="61"/>
    </location>
</feature>
<reference evidence="3 4" key="1">
    <citation type="submission" date="2020-04" db="EMBL/GenBank/DDBJ databases">
        <authorList>
            <person name="De Canck E."/>
        </authorList>
    </citation>
    <scope>NUCLEOTIDE SEQUENCE [LARGE SCALE GENOMIC DNA]</scope>
    <source>
        <strain evidence="3 4">LMG 3431</strain>
    </source>
</reference>
<feature type="domain" description="ChsH2 C-terminal OB-fold" evidence="1">
    <location>
        <begin position="63"/>
        <end position="121"/>
    </location>
</feature>
<dbReference type="InterPro" id="IPR052513">
    <property type="entry name" value="Thioester_dehydratase-like"/>
</dbReference>
<evidence type="ECO:0000259" key="2">
    <source>
        <dbReference type="Pfam" id="PF12172"/>
    </source>
</evidence>
<proteinExistence type="predicted"/>
<dbReference type="Pfam" id="PF01796">
    <property type="entry name" value="OB_ChsH2_C"/>
    <property type="match status" value="1"/>
</dbReference>